<proteinExistence type="predicted"/>
<sequence length="504" mass="52920">MAVGGAGTGARSSETGAGYVWPRPRPADGYPAHGRTGYELTDVDILQVDGTPDALPAEPEALSDLAFALGLQATVYGLPAVVQYAHLCAETVPAPGAPVVVNRLVHGRELAGPGYAVFGSPNSDTLYSNCLLDLSAGPVVLELPDFAGRYFTVNFLDAWGNATNISRSTSGREAGRYLLYATDEPGCVVEGATPFRVATDLSWILLRIFAAGPDDLAAACALQDGVTLAPVGPGAVRAADHPVVSPETVRTDAFAFFATLDHLIRRNGHPRQEDALLFGWRVLGIGVPTSAFDPDVLAPAAREGLARGFAAGYRVAAATLANKGQAVSGGAWRRSDCGAWGFNYNLRAAQNIMGQGATVVQENQSFVAFVDGDLRELTGEAGAYLLRFEPPPPVSAFWSVSAYDRRTGEYCANPLGRYSINSASPGLGRGDDGSVHLVISHDAPPGEAAGANWLPCPPGRFYLVIRAYQPDEAVISGDWEPPPLRRTGSIGPEQARVAAAPGRP</sequence>
<dbReference type="SUPFAM" id="SSF160935">
    <property type="entry name" value="VPA0735-like"/>
    <property type="match status" value="1"/>
</dbReference>
<feature type="region of interest" description="Disordered" evidence="1">
    <location>
        <begin position="478"/>
        <end position="504"/>
    </location>
</feature>
<dbReference type="InterPro" id="IPR037049">
    <property type="entry name" value="DUF1214_C_sf"/>
</dbReference>
<accession>A0ABN2N250</accession>
<feature type="domain" description="DUF1214" evidence="2">
    <location>
        <begin position="363"/>
        <end position="472"/>
    </location>
</feature>
<dbReference type="Gene3D" id="2.60.120.600">
    <property type="entry name" value="Domain of unknown function DUF1214, C-terminal domain"/>
    <property type="match status" value="1"/>
</dbReference>
<dbReference type="Proteomes" id="UP001500449">
    <property type="component" value="Unassembled WGS sequence"/>
</dbReference>
<evidence type="ECO:0000259" key="3">
    <source>
        <dbReference type="Pfam" id="PF06863"/>
    </source>
</evidence>
<keyword evidence="5" id="KW-1185">Reference proteome</keyword>
<dbReference type="Gene3D" id="2.60.40.1610">
    <property type="entry name" value="Domain of unknown function DUF1254"/>
    <property type="match status" value="1"/>
</dbReference>
<feature type="region of interest" description="Disordered" evidence="1">
    <location>
        <begin position="1"/>
        <end position="25"/>
    </location>
</feature>
<dbReference type="InterPro" id="IPR037050">
    <property type="entry name" value="DUF1254_sf"/>
</dbReference>
<evidence type="ECO:0000313" key="4">
    <source>
        <dbReference type="EMBL" id="GAA1844784.1"/>
    </source>
</evidence>
<dbReference type="InterPro" id="IPR010679">
    <property type="entry name" value="DUF1254"/>
</dbReference>
<dbReference type="Pfam" id="PF06742">
    <property type="entry name" value="DUF1214"/>
    <property type="match status" value="1"/>
</dbReference>
<reference evidence="4 5" key="1">
    <citation type="journal article" date="2019" name="Int. J. Syst. Evol. Microbiol.">
        <title>The Global Catalogue of Microorganisms (GCM) 10K type strain sequencing project: providing services to taxonomists for standard genome sequencing and annotation.</title>
        <authorList>
            <consortium name="The Broad Institute Genomics Platform"/>
            <consortium name="The Broad Institute Genome Sequencing Center for Infectious Disease"/>
            <person name="Wu L."/>
            <person name="Ma J."/>
        </authorList>
    </citation>
    <scope>NUCLEOTIDE SEQUENCE [LARGE SCALE GENOMIC DNA]</scope>
    <source>
        <strain evidence="4 5">JCM 16009</strain>
    </source>
</reference>
<evidence type="ECO:0000259" key="2">
    <source>
        <dbReference type="Pfam" id="PF06742"/>
    </source>
</evidence>
<protein>
    <submittedName>
        <fullName evidence="4">DUF1254 domain-containing protein</fullName>
    </submittedName>
</protein>
<dbReference type="EMBL" id="BAAAQK010000005">
    <property type="protein sequence ID" value="GAA1844784.1"/>
    <property type="molecule type" value="Genomic_DNA"/>
</dbReference>
<comment type="caution">
    <text evidence="4">The sequence shown here is derived from an EMBL/GenBank/DDBJ whole genome shotgun (WGS) entry which is preliminary data.</text>
</comment>
<name>A0ABN2N250_9PSEU</name>
<organism evidence="4 5">
    <name type="scientific">Pseudonocardia ailaonensis</name>
    <dbReference type="NCBI Taxonomy" id="367279"/>
    <lineage>
        <taxon>Bacteria</taxon>
        <taxon>Bacillati</taxon>
        <taxon>Actinomycetota</taxon>
        <taxon>Actinomycetes</taxon>
        <taxon>Pseudonocardiales</taxon>
        <taxon>Pseudonocardiaceae</taxon>
        <taxon>Pseudonocardia</taxon>
    </lineage>
</organism>
<dbReference type="PANTHER" id="PTHR36509:SF2">
    <property type="entry name" value="BLL3101 PROTEIN"/>
    <property type="match status" value="1"/>
</dbReference>
<dbReference type="PANTHER" id="PTHR36509">
    <property type="entry name" value="BLL3101 PROTEIN"/>
    <property type="match status" value="1"/>
</dbReference>
<dbReference type="Pfam" id="PF06863">
    <property type="entry name" value="DUF1254"/>
    <property type="match status" value="1"/>
</dbReference>
<evidence type="ECO:0000313" key="5">
    <source>
        <dbReference type="Proteomes" id="UP001500449"/>
    </source>
</evidence>
<gene>
    <name evidence="4" type="ORF">GCM10009836_25340</name>
</gene>
<dbReference type="InterPro" id="IPR010621">
    <property type="entry name" value="DUF1214"/>
</dbReference>
<evidence type="ECO:0000256" key="1">
    <source>
        <dbReference type="SAM" id="MobiDB-lite"/>
    </source>
</evidence>
<feature type="domain" description="DUF1254" evidence="3">
    <location>
        <begin position="101"/>
        <end position="230"/>
    </location>
</feature>